<organism evidence="2 3">
    <name type="scientific">Frankliniella fusca</name>
    <dbReference type="NCBI Taxonomy" id="407009"/>
    <lineage>
        <taxon>Eukaryota</taxon>
        <taxon>Metazoa</taxon>
        <taxon>Ecdysozoa</taxon>
        <taxon>Arthropoda</taxon>
        <taxon>Hexapoda</taxon>
        <taxon>Insecta</taxon>
        <taxon>Pterygota</taxon>
        <taxon>Neoptera</taxon>
        <taxon>Paraneoptera</taxon>
        <taxon>Thysanoptera</taxon>
        <taxon>Terebrantia</taxon>
        <taxon>Thripoidea</taxon>
        <taxon>Thripidae</taxon>
        <taxon>Frankliniella</taxon>
    </lineage>
</organism>
<gene>
    <name evidence="2" type="ORF">KUF71_015800</name>
</gene>
<feature type="compositionally biased region" description="Low complexity" evidence="1">
    <location>
        <begin position="690"/>
        <end position="700"/>
    </location>
</feature>
<feature type="region of interest" description="Disordered" evidence="1">
    <location>
        <begin position="690"/>
        <end position="718"/>
    </location>
</feature>
<dbReference type="PANTHER" id="PTHR10773:SF19">
    <property type="match status" value="1"/>
</dbReference>
<feature type="region of interest" description="Disordered" evidence="1">
    <location>
        <begin position="987"/>
        <end position="1006"/>
    </location>
</feature>
<reference evidence="2" key="2">
    <citation type="journal article" date="2023" name="BMC Genomics">
        <title>Pest status, molecular evolution, and epigenetic factors derived from the genome assembly of Frankliniella fusca, a thysanopteran phytovirus vector.</title>
        <authorList>
            <person name="Catto M.A."/>
            <person name="Labadie P.E."/>
            <person name="Jacobson A.L."/>
            <person name="Kennedy G.G."/>
            <person name="Srinivasan R."/>
            <person name="Hunt B.G."/>
        </authorList>
    </citation>
    <scope>NUCLEOTIDE SEQUENCE</scope>
    <source>
        <strain evidence="2">PL_HMW_Pooled</strain>
    </source>
</reference>
<feature type="region of interest" description="Disordered" evidence="1">
    <location>
        <begin position="244"/>
        <end position="274"/>
    </location>
</feature>
<reference evidence="2" key="1">
    <citation type="submission" date="2021-07" db="EMBL/GenBank/DDBJ databases">
        <authorList>
            <person name="Catto M.A."/>
            <person name="Jacobson A."/>
            <person name="Kennedy G."/>
            <person name="Labadie P."/>
            <person name="Hunt B.G."/>
            <person name="Srinivasan R."/>
        </authorList>
    </citation>
    <scope>NUCLEOTIDE SEQUENCE</scope>
    <source>
        <strain evidence="2">PL_HMW_Pooled</strain>
        <tissue evidence="2">Head</tissue>
    </source>
</reference>
<accession>A0AAE1LQ28</accession>
<feature type="region of interest" description="Disordered" evidence="1">
    <location>
        <begin position="132"/>
        <end position="158"/>
    </location>
</feature>
<dbReference type="EMBL" id="JAHWGI010001289">
    <property type="protein sequence ID" value="KAK3927515.1"/>
    <property type="molecule type" value="Genomic_DNA"/>
</dbReference>
<sequence length="1055" mass="113817">MAQNQIAGTFLGGMDRNSAINPSNYVAHSAWHTTRNDGMSNLGEIPPVWPPWASLQQHNKDQNALLEKDSLRGSTSAIPLTNHYKTTSHDVHYAHYSHGSYAAHQRLANTDNNYLGNNVAPALTNARREQSIPLGDPNLQKSVELPNSHGGEGAPLNQCGQLNVRENQAIQRLSHSNEASNPSQNLSCSTSSDLGGKNTGGENVGTNPKSAPSAAHWKEFLTGLRTGHYEMSDTFRHHLDPEAPVQLPEDYGKSDAESDHETAADKTPKQPKKTKVMEAKEALNRGQAHINAKGKLIRARRMGEGCASKGCRFKCEERITKEARTNIFEYFWNLGNHQLQWLFIAMHTSVRAPKQRTQDPIRSRRKTSRSYFFRQGTGKIPVCKTMFLQTLDVSDSWVDTAISKAANGVVVAPDCRGRHTKAARETIVDTNDGSEQQLTKKKKRKKKTKVFAEALPTINESASQESMLPLQNIANRDSDKSKSSGSKDSDTMLNGNVEGRLYNMPLGPSMEARNLCGPLVNNTLGYQGNSHLDGVRDGAGIGALGVADLANPALLRLQGILSGNLGNLGNLADLSDAPYHWMLGSSAEGPGVGGAPAGEAAAAGAGGAADGAPRAPNPKPKKRKRADVSAALGAAATGMGVGVGGLLGAASVPEAFRHHLNPETLGLRDLPNGAVVAPLLEGKVRLSASSSSGRSSLTASDKQRSAGAGAGPGRHREPAHWRANLCKAALNTGKEHVNLKGKLVRARHLGEGCVDSCRFRCKDRIAEEDRQAIFDHFWSLGDHQLQWLFISRHTRVREPKHRTTNVDPELSRRKTTRNYFFTVFRAEPSARSGRPRGYETECEIPVCKTMFLRTLDVSDSWVESAIAKVHRAQGGGQDDGALVDRRGRHRKAARRVPAHIVETVRQHCRLFPRSGIPPGSRGFQRQCLADGHSVSKMHRMYVDWMQQQALAAPPGAAAAPVATLRQYRDILAAELRAEFKVAKLEGSEDGGDFGGGGEAEGRSVGGEVRGAPGGGWGGGVGGGMPCQGQAGEDDEEEYMDVPVKADYIAGSNVGF</sequence>
<feature type="region of interest" description="Disordered" evidence="1">
    <location>
        <begin position="590"/>
        <end position="628"/>
    </location>
</feature>
<dbReference type="PANTHER" id="PTHR10773">
    <property type="entry name" value="DNA-DIRECTED RNA POLYMERASES I, II, AND III SUBUNIT RPABC2"/>
    <property type="match status" value="1"/>
</dbReference>
<feature type="compositionally biased region" description="Gly residues" evidence="1">
    <location>
        <begin position="992"/>
        <end position="1006"/>
    </location>
</feature>
<feature type="region of interest" description="Disordered" evidence="1">
    <location>
        <begin position="174"/>
        <end position="214"/>
    </location>
</feature>
<keyword evidence="3" id="KW-1185">Reference proteome</keyword>
<comment type="caution">
    <text evidence="2">The sequence shown here is derived from an EMBL/GenBank/DDBJ whole genome shotgun (WGS) entry which is preliminary data.</text>
</comment>
<protein>
    <submittedName>
        <fullName evidence="2">Uromodulin</fullName>
    </submittedName>
</protein>
<dbReference type="Proteomes" id="UP001219518">
    <property type="component" value="Unassembled WGS sequence"/>
</dbReference>
<feature type="compositionally biased region" description="Basic and acidic residues" evidence="1">
    <location>
        <begin position="250"/>
        <end position="268"/>
    </location>
</feature>
<evidence type="ECO:0000313" key="3">
    <source>
        <dbReference type="Proteomes" id="UP001219518"/>
    </source>
</evidence>
<feature type="compositionally biased region" description="Polar residues" evidence="1">
    <location>
        <begin position="174"/>
        <end position="193"/>
    </location>
</feature>
<feature type="region of interest" description="Disordered" evidence="1">
    <location>
        <begin position="474"/>
        <end position="496"/>
    </location>
</feature>
<name>A0AAE1LQ28_9NEOP</name>
<evidence type="ECO:0000313" key="2">
    <source>
        <dbReference type="EMBL" id="KAK3927515.1"/>
    </source>
</evidence>
<dbReference type="AlphaFoldDB" id="A0AAE1LQ28"/>
<evidence type="ECO:0000256" key="1">
    <source>
        <dbReference type="SAM" id="MobiDB-lite"/>
    </source>
</evidence>
<proteinExistence type="predicted"/>
<feature type="compositionally biased region" description="Basic and acidic residues" evidence="1">
    <location>
        <begin position="476"/>
        <end position="490"/>
    </location>
</feature>